<sequence length="206" mass="23070">MDPLQSAAQAYSWAYMTRTLDDTLETAEVAALKELNTRSERLRLEEAEISERRFRYDAEKDIEILDSLAMEEFKKIPDVIHRYFINGKACSRVMNGALRLSMAIKDPIPLEDGGRGLIDVFNDCIERIDALILETAEVQDACNILARLVSGLPDTSRNENCSASGAIGYTLPVLNSRGRNLRVARSLMETTKLNWCRQVAVASSLL</sequence>
<dbReference type="EMBL" id="JBAHYK010000242">
    <property type="protein sequence ID" value="KAL0576166.1"/>
    <property type="molecule type" value="Genomic_DNA"/>
</dbReference>
<protein>
    <submittedName>
        <fullName evidence="1">Uncharacterized protein</fullName>
    </submittedName>
</protein>
<organism evidence="1 2">
    <name type="scientific">Marasmius crinis-equi</name>
    <dbReference type="NCBI Taxonomy" id="585013"/>
    <lineage>
        <taxon>Eukaryota</taxon>
        <taxon>Fungi</taxon>
        <taxon>Dikarya</taxon>
        <taxon>Basidiomycota</taxon>
        <taxon>Agaricomycotina</taxon>
        <taxon>Agaricomycetes</taxon>
        <taxon>Agaricomycetidae</taxon>
        <taxon>Agaricales</taxon>
        <taxon>Marasmiineae</taxon>
        <taxon>Marasmiaceae</taxon>
        <taxon>Marasmius</taxon>
    </lineage>
</organism>
<evidence type="ECO:0000313" key="1">
    <source>
        <dbReference type="EMBL" id="KAL0576166.1"/>
    </source>
</evidence>
<evidence type="ECO:0000313" key="2">
    <source>
        <dbReference type="Proteomes" id="UP001465976"/>
    </source>
</evidence>
<name>A0ABR3FLG6_9AGAR</name>
<keyword evidence="2" id="KW-1185">Reference proteome</keyword>
<accession>A0ABR3FLG6</accession>
<reference evidence="1 2" key="1">
    <citation type="submission" date="2024-02" db="EMBL/GenBank/DDBJ databases">
        <title>A draft genome for the cacao thread blight pathogen Marasmius crinis-equi.</title>
        <authorList>
            <person name="Cohen S.P."/>
            <person name="Baruah I.K."/>
            <person name="Amoako-Attah I."/>
            <person name="Bukari Y."/>
            <person name="Meinhardt L.W."/>
            <person name="Bailey B.A."/>
        </authorList>
    </citation>
    <scope>NUCLEOTIDE SEQUENCE [LARGE SCALE GENOMIC DNA]</scope>
    <source>
        <strain evidence="1 2">GH-76</strain>
    </source>
</reference>
<comment type="caution">
    <text evidence="1">The sequence shown here is derived from an EMBL/GenBank/DDBJ whole genome shotgun (WGS) entry which is preliminary data.</text>
</comment>
<gene>
    <name evidence="1" type="ORF">V5O48_005807</name>
</gene>
<dbReference type="Proteomes" id="UP001465976">
    <property type="component" value="Unassembled WGS sequence"/>
</dbReference>
<proteinExistence type="predicted"/>